<dbReference type="EMBL" id="BARU01038487">
    <property type="protein sequence ID" value="GAH85209.1"/>
    <property type="molecule type" value="Genomic_DNA"/>
</dbReference>
<organism evidence="1">
    <name type="scientific">marine sediment metagenome</name>
    <dbReference type="NCBI Taxonomy" id="412755"/>
    <lineage>
        <taxon>unclassified sequences</taxon>
        <taxon>metagenomes</taxon>
        <taxon>ecological metagenomes</taxon>
    </lineage>
</organism>
<name>X1K4K4_9ZZZZ</name>
<sequence>AKELSLLKSKIKVHALCPGMVKTRIVDCERNRPAELCDDITEQIDHPQLEQIWEAILGLGGAGESPDKVGDIVFEAIKEDVFYILTDTKLYYRRMIQTRNEEIMEAYKQNKQIHKSLEKSS</sequence>
<proteinExistence type="predicted"/>
<protein>
    <submittedName>
        <fullName evidence="1">Uncharacterized protein</fullName>
    </submittedName>
</protein>
<comment type="caution">
    <text evidence="1">The sequence shown here is derived from an EMBL/GenBank/DDBJ whole genome shotgun (WGS) entry which is preliminary data.</text>
</comment>
<accession>X1K4K4</accession>
<reference evidence="1" key="1">
    <citation type="journal article" date="2014" name="Front. Microbiol.">
        <title>High frequency of phylogenetically diverse reductive dehalogenase-homologous genes in deep subseafloor sedimentary metagenomes.</title>
        <authorList>
            <person name="Kawai M."/>
            <person name="Futagami T."/>
            <person name="Toyoda A."/>
            <person name="Takaki Y."/>
            <person name="Nishi S."/>
            <person name="Hori S."/>
            <person name="Arai W."/>
            <person name="Tsubouchi T."/>
            <person name="Morono Y."/>
            <person name="Uchiyama I."/>
            <person name="Ito T."/>
            <person name="Fujiyama A."/>
            <person name="Inagaki F."/>
            <person name="Takami H."/>
        </authorList>
    </citation>
    <scope>NUCLEOTIDE SEQUENCE</scope>
    <source>
        <strain evidence="1">Expedition CK06-06</strain>
    </source>
</reference>
<evidence type="ECO:0000313" key="1">
    <source>
        <dbReference type="EMBL" id="GAH85209.1"/>
    </source>
</evidence>
<gene>
    <name evidence="1" type="ORF">S03H2_59818</name>
</gene>
<dbReference type="Gene3D" id="3.40.50.720">
    <property type="entry name" value="NAD(P)-binding Rossmann-like Domain"/>
    <property type="match status" value="1"/>
</dbReference>
<dbReference type="AlphaFoldDB" id="X1K4K4"/>
<feature type="non-terminal residue" evidence="1">
    <location>
        <position position="1"/>
    </location>
</feature>